<protein>
    <recommendedName>
        <fullName evidence="4">HTH araC/xylS-type domain-containing protein</fullName>
    </recommendedName>
</protein>
<dbReference type="SMART" id="SM00342">
    <property type="entry name" value="HTH_ARAC"/>
    <property type="match status" value="1"/>
</dbReference>
<proteinExistence type="predicted"/>
<evidence type="ECO:0000256" key="1">
    <source>
        <dbReference type="ARBA" id="ARBA00023015"/>
    </source>
</evidence>
<reference evidence="5 6" key="1">
    <citation type="submission" date="2015-03" db="EMBL/GenBank/DDBJ databases">
        <title>Genome sequence of Pseudoalteromonas aurantia.</title>
        <authorList>
            <person name="Xie B.-B."/>
            <person name="Rong J.-C."/>
            <person name="Qin Q.-L."/>
            <person name="Zhang Y.-Z."/>
        </authorList>
    </citation>
    <scope>NUCLEOTIDE SEQUENCE [LARGE SCALE GENOMIC DNA]</scope>
    <source>
        <strain evidence="5 6">208</strain>
    </source>
</reference>
<evidence type="ECO:0000259" key="4">
    <source>
        <dbReference type="PROSITE" id="PS01124"/>
    </source>
</evidence>
<accession>A0ABR9EB32</accession>
<keyword evidence="6" id="KW-1185">Reference proteome</keyword>
<evidence type="ECO:0000313" key="6">
    <source>
        <dbReference type="Proteomes" id="UP000615755"/>
    </source>
</evidence>
<dbReference type="PANTHER" id="PTHR47894">
    <property type="entry name" value="HTH-TYPE TRANSCRIPTIONAL REGULATOR GADX"/>
    <property type="match status" value="1"/>
</dbReference>
<keyword evidence="2" id="KW-0238">DNA-binding</keyword>
<dbReference type="InterPro" id="IPR009057">
    <property type="entry name" value="Homeodomain-like_sf"/>
</dbReference>
<dbReference type="Gene3D" id="1.10.10.60">
    <property type="entry name" value="Homeodomain-like"/>
    <property type="match status" value="1"/>
</dbReference>
<dbReference type="PROSITE" id="PS01124">
    <property type="entry name" value="HTH_ARAC_FAMILY_2"/>
    <property type="match status" value="1"/>
</dbReference>
<dbReference type="SUPFAM" id="SSF46689">
    <property type="entry name" value="Homeodomain-like"/>
    <property type="match status" value="1"/>
</dbReference>
<dbReference type="Proteomes" id="UP000615755">
    <property type="component" value="Unassembled WGS sequence"/>
</dbReference>
<dbReference type="EMBL" id="AQGV01000012">
    <property type="protein sequence ID" value="MBE0367579.1"/>
    <property type="molecule type" value="Genomic_DNA"/>
</dbReference>
<feature type="domain" description="HTH araC/xylS-type" evidence="4">
    <location>
        <begin position="254"/>
        <end position="334"/>
    </location>
</feature>
<dbReference type="InterPro" id="IPR018060">
    <property type="entry name" value="HTH_AraC"/>
</dbReference>
<keyword evidence="1" id="KW-0805">Transcription regulation</keyword>
<keyword evidence="3" id="KW-0804">Transcription</keyword>
<dbReference type="InterPro" id="IPR032687">
    <property type="entry name" value="AraC-type_N"/>
</dbReference>
<evidence type="ECO:0000256" key="2">
    <source>
        <dbReference type="ARBA" id="ARBA00023125"/>
    </source>
</evidence>
<sequence length="339" mass="39086">MKHYFDTDTVCLTSHTLALPIVEIAIQRGVNSNRLLKGTKLFHEDLQNPQKKISFTQLNTLVSNAVRLLPDDGLSFLLGQHWLFNQTSHSGQALLNSKHLTQMSRVLQIKQFELCPFVFFVPYRSQTHTHYILNFAIATPPPLVAAFYFEMITAQISALCKWRFGFVNKITIKLPFSKPKHIEQYYAHLAIQYQFDYPCFSLCIPNELLHVKQVSTPPIMCHYHLQQAHNTPHAVGFIQYVCDLLLQEPKSVCDDIAQQLDISPATLKRKFKQHNTSMQTLKDTLQKQLAVISIGEKGYSNEQAAEQLNFTDLTNFRRTFKRWTGMTPSQLREIMMLKT</sequence>
<dbReference type="PANTHER" id="PTHR47894:SF1">
    <property type="entry name" value="HTH-TYPE TRANSCRIPTIONAL REGULATOR VQSM"/>
    <property type="match status" value="1"/>
</dbReference>
<evidence type="ECO:0000256" key="3">
    <source>
        <dbReference type="ARBA" id="ARBA00023163"/>
    </source>
</evidence>
<organism evidence="5 6">
    <name type="scientific">Pseudoalteromonas aurantia 208</name>
    <dbReference type="NCBI Taxonomy" id="1314867"/>
    <lineage>
        <taxon>Bacteria</taxon>
        <taxon>Pseudomonadati</taxon>
        <taxon>Pseudomonadota</taxon>
        <taxon>Gammaproteobacteria</taxon>
        <taxon>Alteromonadales</taxon>
        <taxon>Pseudoalteromonadaceae</taxon>
        <taxon>Pseudoalteromonas</taxon>
    </lineage>
</organism>
<name>A0ABR9EB32_9GAMM</name>
<gene>
    <name evidence="5" type="ORF">PAUR_a0964</name>
</gene>
<dbReference type="RefSeq" id="WP_192506991.1">
    <property type="nucleotide sequence ID" value="NZ_AQGV01000012.1"/>
</dbReference>
<evidence type="ECO:0000313" key="5">
    <source>
        <dbReference type="EMBL" id="MBE0367579.1"/>
    </source>
</evidence>
<dbReference type="Pfam" id="PF12625">
    <property type="entry name" value="Arabinose_bd"/>
    <property type="match status" value="1"/>
</dbReference>
<comment type="caution">
    <text evidence="5">The sequence shown here is derived from an EMBL/GenBank/DDBJ whole genome shotgun (WGS) entry which is preliminary data.</text>
</comment>
<dbReference type="Pfam" id="PF12833">
    <property type="entry name" value="HTH_18"/>
    <property type="match status" value="1"/>
</dbReference>